<proteinExistence type="predicted"/>
<gene>
    <name evidence="2" type="ORF">A8990_105154</name>
</gene>
<organism evidence="2 3">
    <name type="scientific">Paenibacillus taihuensis</name>
    <dbReference type="NCBI Taxonomy" id="1156355"/>
    <lineage>
        <taxon>Bacteria</taxon>
        <taxon>Bacillati</taxon>
        <taxon>Bacillota</taxon>
        <taxon>Bacilli</taxon>
        <taxon>Bacillales</taxon>
        <taxon>Paenibacillaceae</taxon>
        <taxon>Paenibacillus</taxon>
    </lineage>
</organism>
<dbReference type="Gene3D" id="3.20.20.80">
    <property type="entry name" value="Glycosidases"/>
    <property type="match status" value="1"/>
</dbReference>
<keyword evidence="3" id="KW-1185">Reference proteome</keyword>
<keyword evidence="1" id="KW-0732">Signal</keyword>
<dbReference type="Gene3D" id="2.60.120.260">
    <property type="entry name" value="Galactose-binding domain-like"/>
    <property type="match status" value="1"/>
</dbReference>
<dbReference type="Proteomes" id="UP000256304">
    <property type="component" value="Unassembled WGS sequence"/>
</dbReference>
<dbReference type="OrthoDB" id="9802444at2"/>
<dbReference type="SUPFAM" id="SSF49785">
    <property type="entry name" value="Galactose-binding domain-like"/>
    <property type="match status" value="1"/>
</dbReference>
<protein>
    <submittedName>
        <fullName evidence="2">Cellulase (Glycosyl hydrolase family 5)</fullName>
    </submittedName>
</protein>
<evidence type="ECO:0000256" key="1">
    <source>
        <dbReference type="SAM" id="SignalP"/>
    </source>
</evidence>
<evidence type="ECO:0000313" key="2">
    <source>
        <dbReference type="EMBL" id="REE91448.1"/>
    </source>
</evidence>
<comment type="caution">
    <text evidence="2">The sequence shown here is derived from an EMBL/GenBank/DDBJ whole genome shotgun (WGS) entry which is preliminary data.</text>
</comment>
<dbReference type="InterPro" id="IPR008979">
    <property type="entry name" value="Galactose-bd-like_sf"/>
</dbReference>
<sequence length="516" mass="56339">MPKHTRSRWISLVLSLAILLGSLSFSSSAHAAFGDRITISGTNFYAGGQQIFMNGANTPWNSWNDFGGSFDYNWWNNHFATLHANGVNATRVWITCNGEVGININSSGQVTGATTAHWNNLDSLFQIAQNNGVYIMATLMSFDHFNNSHTNYQSWRNMLNSDSNIDSYVNNYLIPFVNRYKSNPYLWSIDLMNEPDWVYEDANNGQLSWDRLQTYFAKAAVAIHQNSSILTTVGMGMVKYNSATASGSSGNKISDAALQAKVNSPLAKVDFYSPHYYPWQDPYWGIPFYVTPSSWYLVFDRPVVVGECPALGSTGHTLTSDFSNAYTNGYAGVMPWTSNGVDSNGNMTNLAPATSAFASAHNSLVFPPANSDSAKFNFENGSLQSFYGTNSLTVSSSTDRAYAGSYSLKMTTPSLTGAQTYYAQLDNPAGLAAGSTVTFRVWVPSGAAIASVQPFVQSNAWAWHGNFQAYSGLTKNAWNTITVTIPSNAPTPMKLIGIELKTSGTWSGSIYVDSIN</sequence>
<dbReference type="GO" id="GO:0016787">
    <property type="term" value="F:hydrolase activity"/>
    <property type="evidence" value="ECO:0007669"/>
    <property type="project" value="UniProtKB-KW"/>
</dbReference>
<dbReference type="EMBL" id="QTTN01000005">
    <property type="protein sequence ID" value="REE91448.1"/>
    <property type="molecule type" value="Genomic_DNA"/>
</dbReference>
<evidence type="ECO:0000313" key="3">
    <source>
        <dbReference type="Proteomes" id="UP000256304"/>
    </source>
</evidence>
<name>A0A3D9SHV5_9BACL</name>
<dbReference type="SUPFAM" id="SSF51445">
    <property type="entry name" value="(Trans)glycosidases"/>
    <property type="match status" value="1"/>
</dbReference>
<dbReference type="AlphaFoldDB" id="A0A3D9SHV5"/>
<keyword evidence="2" id="KW-0378">Hydrolase</keyword>
<dbReference type="PANTHER" id="PTHR37398:SF3">
    <property type="entry name" value="GLYCOSIDE HYDROLASE FAMILY 5 DOMAIN-CONTAINING PROTEIN"/>
    <property type="match status" value="1"/>
</dbReference>
<feature type="chain" id="PRO_5017719833" evidence="1">
    <location>
        <begin position="32"/>
        <end position="516"/>
    </location>
</feature>
<dbReference type="PANTHER" id="PTHR37398">
    <property type="entry name" value="ENDO-BETA-1,4-MANNANASE"/>
    <property type="match status" value="1"/>
</dbReference>
<accession>A0A3D9SHV5</accession>
<reference evidence="2 3" key="1">
    <citation type="submission" date="2018-08" db="EMBL/GenBank/DDBJ databases">
        <title>Genomic Encyclopedia of Type Strains, Phase III (KMG-III): the genomes of soil and plant-associated and newly described type strains.</title>
        <authorList>
            <person name="Whitman W."/>
        </authorList>
    </citation>
    <scope>NUCLEOTIDE SEQUENCE [LARGE SCALE GENOMIC DNA]</scope>
    <source>
        <strain evidence="2 3">CGMCC 1.10966</strain>
    </source>
</reference>
<feature type="signal peptide" evidence="1">
    <location>
        <begin position="1"/>
        <end position="31"/>
    </location>
</feature>
<dbReference type="InterPro" id="IPR017853">
    <property type="entry name" value="GH"/>
</dbReference>
<dbReference type="RefSeq" id="WP_116188195.1">
    <property type="nucleotide sequence ID" value="NZ_QTTN01000005.1"/>
</dbReference>